<reference evidence="1 2" key="1">
    <citation type="journal article" date="2014" name="Genome Announc.">
        <title>Draft Genome Sequences of Two Vibrionaceae Species, Vibrio ponticus C121 and Photobacterium aphoticum C119, Isolated as Coral Reef Microbiota.</title>
        <authorList>
            <person name="Al-saari N."/>
            <person name="Meirelles P.M."/>
            <person name="Mino S."/>
            <person name="Suda W."/>
            <person name="Oshima K."/>
            <person name="Hattori M."/>
            <person name="Ohkuma M."/>
            <person name="Thompson F.L."/>
            <person name="Gomez-Gil B."/>
            <person name="Sawabe T."/>
            <person name="Sawabe T."/>
        </authorList>
    </citation>
    <scope>NUCLEOTIDE SEQUENCE [LARGE SCALE GENOMIC DNA]</scope>
    <source>
        <strain evidence="1 2">JCM 19237</strain>
    </source>
</reference>
<dbReference type="STRING" id="754436.JCM19237_2569"/>
<sequence>MTDANRLPLSQLVIQGELHYLTPNDVRAGIQQLDHLAVL</sequence>
<dbReference type="Proteomes" id="UP000029227">
    <property type="component" value="Unassembled WGS sequence"/>
</dbReference>
<protein>
    <submittedName>
        <fullName evidence="1">Cell division protein FtsQ</fullName>
    </submittedName>
</protein>
<name>A0A090QW74_9GAMM</name>
<dbReference type="GO" id="GO:0051301">
    <property type="term" value="P:cell division"/>
    <property type="evidence" value="ECO:0007669"/>
    <property type="project" value="UniProtKB-KW"/>
</dbReference>
<keyword evidence="1" id="KW-0131">Cell cycle</keyword>
<proteinExistence type="predicted"/>
<evidence type="ECO:0000313" key="2">
    <source>
        <dbReference type="Proteomes" id="UP000029227"/>
    </source>
</evidence>
<dbReference type="EMBL" id="BBMN01000011">
    <property type="protein sequence ID" value="GAL06478.1"/>
    <property type="molecule type" value="Genomic_DNA"/>
</dbReference>
<accession>A0A090QW74</accession>
<organism evidence="1 2">
    <name type="scientific">Photobacterium aphoticum</name>
    <dbReference type="NCBI Taxonomy" id="754436"/>
    <lineage>
        <taxon>Bacteria</taxon>
        <taxon>Pseudomonadati</taxon>
        <taxon>Pseudomonadota</taxon>
        <taxon>Gammaproteobacteria</taxon>
        <taxon>Vibrionales</taxon>
        <taxon>Vibrionaceae</taxon>
        <taxon>Photobacterium</taxon>
    </lineage>
</organism>
<evidence type="ECO:0000313" key="1">
    <source>
        <dbReference type="EMBL" id="GAL06478.1"/>
    </source>
</evidence>
<dbReference type="AlphaFoldDB" id="A0A090QW74"/>
<comment type="caution">
    <text evidence="1">The sequence shown here is derived from an EMBL/GenBank/DDBJ whole genome shotgun (WGS) entry which is preliminary data.</text>
</comment>
<keyword evidence="1" id="KW-0132">Cell division</keyword>
<gene>
    <name evidence="1" type="ORF">JCM19237_2569</name>
</gene>